<feature type="short sequence motif" description="DGA/G" evidence="2">
    <location>
        <begin position="182"/>
        <end position="184"/>
    </location>
</feature>
<dbReference type="SUPFAM" id="SSF52151">
    <property type="entry name" value="FabD/lysophospholipase-like"/>
    <property type="match status" value="1"/>
</dbReference>
<dbReference type="InterPro" id="IPR047156">
    <property type="entry name" value="Teg/CotR/CapV-like"/>
</dbReference>
<gene>
    <name evidence="4" type="ORF">Y5W_02720</name>
</gene>
<feature type="domain" description="PNPLA" evidence="3">
    <location>
        <begin position="5"/>
        <end position="195"/>
    </location>
</feature>
<dbReference type="InterPro" id="IPR002641">
    <property type="entry name" value="PNPLA_dom"/>
</dbReference>
<evidence type="ECO:0000313" key="4">
    <source>
        <dbReference type="EMBL" id="MBF5057426.1"/>
    </source>
</evidence>
<dbReference type="NCBIfam" id="NF041079">
    <property type="entry name" value="CBASS_lipase"/>
    <property type="match status" value="1"/>
</dbReference>
<comment type="caution">
    <text evidence="4">The sequence shown here is derived from an EMBL/GenBank/DDBJ whole genome shotgun (WGS) entry which is preliminary data.</text>
</comment>
<organism evidence="4 5">
    <name type="scientific">Alloalcanivorax profundimaris</name>
    <dbReference type="NCBI Taxonomy" id="2735259"/>
    <lineage>
        <taxon>Bacteria</taxon>
        <taxon>Pseudomonadati</taxon>
        <taxon>Pseudomonadota</taxon>
        <taxon>Gammaproteobacteria</taxon>
        <taxon>Oceanospirillales</taxon>
        <taxon>Alcanivoracaceae</taxon>
        <taxon>Alloalcanivorax</taxon>
    </lineage>
</organism>
<dbReference type="EMBL" id="ARXX01000045">
    <property type="protein sequence ID" value="MBF5057426.1"/>
    <property type="molecule type" value="Genomic_DNA"/>
</dbReference>
<dbReference type="Gene3D" id="3.40.1090.10">
    <property type="entry name" value="Cytosolic phospholipase A2 catalytic domain"/>
    <property type="match status" value="1"/>
</dbReference>
<feature type="short sequence motif" description="GXGXXG" evidence="2">
    <location>
        <begin position="9"/>
        <end position="14"/>
    </location>
</feature>
<name>A0ABS0AVC5_9GAMM</name>
<dbReference type="PANTHER" id="PTHR24138:SF10">
    <property type="entry name" value="PHOSPHOLIPASE A2"/>
    <property type="match status" value="1"/>
</dbReference>
<dbReference type="Proteomes" id="UP000662703">
    <property type="component" value="Unassembled WGS sequence"/>
</dbReference>
<feature type="short sequence motif" description="GXSXG" evidence="2">
    <location>
        <begin position="41"/>
        <end position="45"/>
    </location>
</feature>
<keyword evidence="2" id="KW-0378">Hydrolase</keyword>
<keyword evidence="2" id="KW-0442">Lipid degradation</keyword>
<dbReference type="RefSeq" id="WP_194865657.1">
    <property type="nucleotide sequence ID" value="NZ_ARXX01000045.1"/>
</dbReference>
<evidence type="ECO:0000256" key="2">
    <source>
        <dbReference type="PROSITE-ProRule" id="PRU01161"/>
    </source>
</evidence>
<keyword evidence="5" id="KW-1185">Reference proteome</keyword>
<dbReference type="Pfam" id="PF01734">
    <property type="entry name" value="Patatin"/>
    <property type="match status" value="1"/>
</dbReference>
<proteinExistence type="predicted"/>
<feature type="active site" description="Nucleophile" evidence="2">
    <location>
        <position position="43"/>
    </location>
</feature>
<reference evidence="4 5" key="1">
    <citation type="submission" date="2012-09" db="EMBL/GenBank/DDBJ databases">
        <title>Genome Sequence of alkane-degrading Bacterium Alcanivorax sp. 521-1.</title>
        <authorList>
            <person name="Lai Q."/>
            <person name="Shao Z."/>
        </authorList>
    </citation>
    <scope>NUCLEOTIDE SEQUENCE [LARGE SCALE GENOMIC DNA]</scope>
    <source>
        <strain evidence="4 5">521-1</strain>
    </source>
</reference>
<sequence length="324" mass="35703">MKRILCIDGGGIKGVFPAAVLSKLEENLDHPITDYFDLIAGTSTGGIIAIGLAMGVPASDILKLYEEQGPEIFNQTRPGLTGWLQRKLQGIRWLFKHKYSSSPLKQALEGVFADKTLGDAKNRLLIPAWHSLNKEVYVFKTAHHERLRNDYKEKVVDVALATAAAPTFFKQHKIASGVSLVDGGIWANNPTGFAVVEALGVLGWKKEDIHVLSLSCLDEVGESKKSYGVGSFAPKMADWFISGQSKGSLGIAHILTGDPHERKAIHRVTKHVPEGFYALDNTAKIENLKDRAFAEARNKEPELREIFFKQPAEPFKPIYGANDD</sequence>
<feature type="active site" description="Proton acceptor" evidence="2">
    <location>
        <position position="182"/>
    </location>
</feature>
<accession>A0ABS0AVC5</accession>
<protein>
    <submittedName>
        <fullName evidence="4">Patatin</fullName>
    </submittedName>
</protein>
<evidence type="ECO:0000256" key="1">
    <source>
        <dbReference type="ARBA" id="ARBA00023098"/>
    </source>
</evidence>
<keyword evidence="1 2" id="KW-0443">Lipid metabolism</keyword>
<dbReference type="InterPro" id="IPR016035">
    <property type="entry name" value="Acyl_Trfase/lysoPLipase"/>
</dbReference>
<evidence type="ECO:0000259" key="3">
    <source>
        <dbReference type="PROSITE" id="PS51635"/>
    </source>
</evidence>
<dbReference type="PROSITE" id="PS51635">
    <property type="entry name" value="PNPLA"/>
    <property type="match status" value="1"/>
</dbReference>
<dbReference type="PANTHER" id="PTHR24138">
    <property type="entry name" value="INTRACELLLAR PHOSPHOLIPASE A FAMILY"/>
    <property type="match status" value="1"/>
</dbReference>
<evidence type="ECO:0000313" key="5">
    <source>
        <dbReference type="Proteomes" id="UP000662703"/>
    </source>
</evidence>
<dbReference type="CDD" id="cd07199">
    <property type="entry name" value="Pat17_PNPLA8_PNPLA9_like"/>
    <property type="match status" value="1"/>
</dbReference>